<organism evidence="1">
    <name type="scientific">Anopheles triannulatus</name>
    <dbReference type="NCBI Taxonomy" id="58253"/>
    <lineage>
        <taxon>Eukaryota</taxon>
        <taxon>Metazoa</taxon>
        <taxon>Ecdysozoa</taxon>
        <taxon>Arthropoda</taxon>
        <taxon>Hexapoda</taxon>
        <taxon>Insecta</taxon>
        <taxon>Pterygota</taxon>
        <taxon>Neoptera</taxon>
        <taxon>Endopterygota</taxon>
        <taxon>Diptera</taxon>
        <taxon>Nematocera</taxon>
        <taxon>Culicoidea</taxon>
        <taxon>Culicidae</taxon>
        <taxon>Anophelinae</taxon>
        <taxon>Anopheles</taxon>
    </lineage>
</organism>
<evidence type="ECO:0000313" key="1">
    <source>
        <dbReference type="EMBL" id="MBW47259.1"/>
    </source>
</evidence>
<sequence length="68" mass="7729">MAWKWFGWCCCCCWDCINVLMALDDVLWDCLLSKVLALLVVRSCARSALLVTFSIGSLEVVWSVVWPT</sequence>
<dbReference type="EMBL" id="GGFK01013938">
    <property type="protein sequence ID" value="MBW47259.1"/>
    <property type="molecule type" value="Transcribed_RNA"/>
</dbReference>
<dbReference type="AlphaFoldDB" id="A0A2M4B2I4"/>
<name>A0A2M4B2I4_9DIPT</name>
<proteinExistence type="predicted"/>
<accession>A0A2M4B2I4</accession>
<reference evidence="1" key="1">
    <citation type="submission" date="2018-01" db="EMBL/GenBank/DDBJ databases">
        <title>An insight into the sialome of Amazonian anophelines.</title>
        <authorList>
            <person name="Ribeiro J.M."/>
            <person name="Scarpassa V."/>
            <person name="Calvo E."/>
        </authorList>
    </citation>
    <scope>NUCLEOTIDE SEQUENCE</scope>
    <source>
        <tissue evidence="1">Salivary glands</tissue>
    </source>
</reference>
<protein>
    <submittedName>
        <fullName evidence="1">Putative secreted protein</fullName>
    </submittedName>
</protein>